<feature type="transmembrane region" description="Helical" evidence="6">
    <location>
        <begin position="167"/>
        <end position="187"/>
    </location>
</feature>
<keyword evidence="4 6" id="KW-1133">Transmembrane helix</keyword>
<dbReference type="EMBL" id="LGUC01000001">
    <property type="protein sequence ID" value="KPN32330.1"/>
    <property type="molecule type" value="Genomic_DNA"/>
</dbReference>
<evidence type="ECO:0000256" key="5">
    <source>
        <dbReference type="ARBA" id="ARBA00023136"/>
    </source>
</evidence>
<dbReference type="GO" id="GO:0005886">
    <property type="term" value="C:plasma membrane"/>
    <property type="evidence" value="ECO:0007669"/>
    <property type="project" value="UniProtKB-SubCell"/>
</dbReference>
<feature type="transmembrane region" description="Helical" evidence="6">
    <location>
        <begin position="30"/>
        <end position="53"/>
    </location>
</feature>
<evidence type="ECO:0000256" key="3">
    <source>
        <dbReference type="ARBA" id="ARBA00022692"/>
    </source>
</evidence>
<feature type="transmembrane region" description="Helical" evidence="6">
    <location>
        <begin position="127"/>
        <end position="146"/>
    </location>
</feature>
<evidence type="ECO:0000256" key="1">
    <source>
        <dbReference type="ARBA" id="ARBA00004651"/>
    </source>
</evidence>
<reference evidence="8" key="1">
    <citation type="submission" date="2013-11" db="EMBL/GenBank/DDBJ databases">
        <authorList>
            <person name="Hoang H.T."/>
            <person name="Killian M.L."/>
            <person name="Madson D.M."/>
            <person name="Arruda P.H.E."/>
            <person name="Sun D."/>
            <person name="Schwartz K.J."/>
            <person name="Yoon K."/>
        </authorList>
    </citation>
    <scope>NUCLEOTIDE SEQUENCE [LARGE SCALE GENOMIC DNA]</scope>
    <source>
        <strain evidence="8">CDK2</strain>
    </source>
</reference>
<evidence type="ECO:0000313" key="7">
    <source>
        <dbReference type="EMBL" id="KPN32330.1"/>
    </source>
</evidence>
<keyword evidence="3 6" id="KW-0812">Transmembrane</keyword>
<dbReference type="PANTHER" id="PTHR30250:SF11">
    <property type="entry name" value="O-ANTIGEN TRANSPORTER-RELATED"/>
    <property type="match status" value="1"/>
</dbReference>
<organism evidence="7 8">
    <name type="scientific">Halolamina pelagica</name>
    <dbReference type="NCBI Taxonomy" id="699431"/>
    <lineage>
        <taxon>Archaea</taxon>
        <taxon>Methanobacteriati</taxon>
        <taxon>Methanobacteriota</taxon>
        <taxon>Stenosarchaea group</taxon>
        <taxon>Halobacteria</taxon>
        <taxon>Halobacteriales</taxon>
        <taxon>Haloferacaceae</taxon>
    </lineage>
</organism>
<feature type="transmembrane region" description="Helical" evidence="6">
    <location>
        <begin position="340"/>
        <end position="362"/>
    </location>
</feature>
<feature type="transmembrane region" description="Helical" evidence="6">
    <location>
        <begin position="207"/>
        <end position="233"/>
    </location>
</feature>
<dbReference type="InterPro" id="IPR050833">
    <property type="entry name" value="Poly_Biosynth_Transport"/>
</dbReference>
<evidence type="ECO:0000256" key="2">
    <source>
        <dbReference type="ARBA" id="ARBA00022475"/>
    </source>
</evidence>
<gene>
    <name evidence="7" type="ORF">SY89_03098</name>
</gene>
<sequence>MIIINAGIFDGTRKYIAEDRNEANWTEHVFVFYFRLAFVLAIIGALIYTAISWSGLPDYLFGDGFKIYFFLIGVLIVGRQMNSVARGGLMGLGLENRSEPLNVLKKTLFAVVGLYLVYTGYGIVGVLVGHIMSTLIVSILGYTVLFKHLDLRAVFIQIPTSFPKRQLLSFNGLSIILIFLTASLYHIDIIFLRLLTGDQATGYYKAALVVAEFLWLVPNVLQMVLLHSSSGLWSNDRTDRITSLASQTTRYNLSLVLLLMIGLAALAHDFIPIYYGPEFDAAILPLLLLLPGVLGFALARPIFAIGQGKGQLKILIMATGTASLVNLCLNALLIPSFGMVGAAIATSIGYGSMLILHILAALRIGFNPINDLRLMRITAVAIIATGVIFGLTSAINSSIVSLVIVPPVGFIVYSILLLKFSVVSPEETELIIQQLPSPLKEYAERGMRFIS</sequence>
<comment type="subcellular location">
    <subcellularLocation>
        <location evidence="1">Cell membrane</location>
        <topology evidence="1">Multi-pass membrane protein</topology>
    </subcellularLocation>
</comment>
<evidence type="ECO:0000256" key="4">
    <source>
        <dbReference type="ARBA" id="ARBA00022989"/>
    </source>
</evidence>
<proteinExistence type="predicted"/>
<feature type="transmembrane region" description="Helical" evidence="6">
    <location>
        <begin position="65"/>
        <end position="82"/>
    </location>
</feature>
<evidence type="ECO:0000256" key="6">
    <source>
        <dbReference type="SAM" id="Phobius"/>
    </source>
</evidence>
<keyword evidence="2" id="KW-1003">Cell membrane</keyword>
<dbReference type="STRING" id="699431.SY89_03098"/>
<feature type="transmembrane region" description="Helical" evidence="6">
    <location>
        <begin position="374"/>
        <end position="393"/>
    </location>
</feature>
<dbReference type="Proteomes" id="UP000050535">
    <property type="component" value="Unassembled WGS sequence"/>
</dbReference>
<protein>
    <submittedName>
        <fullName evidence="7">Polysaccharide biosynthesis protein</fullName>
    </submittedName>
</protein>
<name>A0A0P7GSB6_9EURY</name>
<keyword evidence="8" id="KW-1185">Reference proteome</keyword>
<keyword evidence="5 6" id="KW-0472">Membrane</keyword>
<evidence type="ECO:0000313" key="8">
    <source>
        <dbReference type="Proteomes" id="UP000050535"/>
    </source>
</evidence>
<accession>A0A0P7GSB6</accession>
<comment type="caution">
    <text evidence="7">The sequence shown here is derived from an EMBL/GenBank/DDBJ whole genome shotgun (WGS) entry which is preliminary data.</text>
</comment>
<dbReference type="PATRIC" id="fig|699431.3.peg.3158"/>
<feature type="transmembrane region" description="Helical" evidence="6">
    <location>
        <begin position="399"/>
        <end position="418"/>
    </location>
</feature>
<feature type="transmembrane region" description="Helical" evidence="6">
    <location>
        <begin position="281"/>
        <end position="302"/>
    </location>
</feature>
<dbReference type="PANTHER" id="PTHR30250">
    <property type="entry name" value="PST FAMILY PREDICTED COLANIC ACID TRANSPORTER"/>
    <property type="match status" value="1"/>
</dbReference>
<feature type="transmembrane region" description="Helical" evidence="6">
    <location>
        <begin position="103"/>
        <end position="121"/>
    </location>
</feature>
<feature type="transmembrane region" description="Helical" evidence="6">
    <location>
        <begin position="314"/>
        <end position="334"/>
    </location>
</feature>
<dbReference type="AlphaFoldDB" id="A0A0P7GSB6"/>
<feature type="transmembrane region" description="Helical" evidence="6">
    <location>
        <begin position="253"/>
        <end position="275"/>
    </location>
</feature>